<dbReference type="InterPro" id="IPR036259">
    <property type="entry name" value="MFS_trans_sf"/>
</dbReference>
<accession>M7CNG5</accession>
<evidence type="ECO:0000256" key="3">
    <source>
        <dbReference type="ARBA" id="ARBA00022692"/>
    </source>
</evidence>
<dbReference type="GO" id="GO:0022857">
    <property type="term" value="F:transmembrane transporter activity"/>
    <property type="evidence" value="ECO:0007669"/>
    <property type="project" value="InterPro"/>
</dbReference>
<dbReference type="PANTHER" id="PTHR43385">
    <property type="entry name" value="RIBOFLAVIN TRANSPORTER RIBJ"/>
    <property type="match status" value="1"/>
</dbReference>
<protein>
    <submittedName>
        <fullName evidence="7">Transmembrane permease protein</fullName>
    </submittedName>
</protein>
<evidence type="ECO:0000256" key="1">
    <source>
        <dbReference type="ARBA" id="ARBA00004141"/>
    </source>
</evidence>
<comment type="caution">
    <text evidence="7">The sequence shown here is derived from an EMBL/GenBank/DDBJ whole genome shotgun (WGS) entry which is preliminary data.</text>
</comment>
<dbReference type="Gene3D" id="1.20.1250.20">
    <property type="entry name" value="MFS general substrate transporter like domains"/>
    <property type="match status" value="1"/>
</dbReference>
<feature type="transmembrane region" description="Helical" evidence="6">
    <location>
        <begin position="205"/>
        <end position="222"/>
    </location>
</feature>
<feature type="transmembrane region" description="Helical" evidence="6">
    <location>
        <begin position="128"/>
        <end position="152"/>
    </location>
</feature>
<feature type="transmembrane region" description="Helical" evidence="6">
    <location>
        <begin position="103"/>
        <end position="122"/>
    </location>
</feature>
<dbReference type="Pfam" id="PF07690">
    <property type="entry name" value="MFS_1"/>
    <property type="match status" value="1"/>
</dbReference>
<evidence type="ECO:0000256" key="2">
    <source>
        <dbReference type="ARBA" id="ARBA00022448"/>
    </source>
</evidence>
<keyword evidence="5 6" id="KW-0472">Membrane</keyword>
<dbReference type="eggNOG" id="COG2807">
    <property type="taxonomic scope" value="Bacteria"/>
</dbReference>
<keyword evidence="8" id="KW-1185">Reference proteome</keyword>
<evidence type="ECO:0000256" key="5">
    <source>
        <dbReference type="ARBA" id="ARBA00023136"/>
    </source>
</evidence>
<feature type="transmembrane region" description="Helical" evidence="6">
    <location>
        <begin position="20"/>
        <end position="39"/>
    </location>
</feature>
<gene>
    <name evidence="7" type="ORF">MSNKSG1_15432</name>
</gene>
<dbReference type="STRING" id="1288826.MSNKSG1_15432"/>
<reference evidence="7 8" key="1">
    <citation type="journal article" date="2013" name="Genome Announc.">
        <title>Genome Sequence of Hydrothermal Arsenic-Respiring Bacterium Marinobacter santoriniensis NKSG1T.</title>
        <authorList>
            <person name="Handley K.M."/>
            <person name="Upton M."/>
            <person name="Beatson S.A."/>
            <person name="Hery M."/>
            <person name="Lloyd J.R."/>
        </authorList>
    </citation>
    <scope>NUCLEOTIDE SEQUENCE [LARGE SCALE GENOMIC DNA]</scope>
    <source>
        <strain evidence="7 8">NKSG1</strain>
    </source>
</reference>
<name>M7CNG5_9GAMM</name>
<dbReference type="Proteomes" id="UP000011960">
    <property type="component" value="Unassembled WGS sequence"/>
</dbReference>
<dbReference type="EMBL" id="APAT01000022">
    <property type="protein sequence ID" value="EMP54714.1"/>
    <property type="molecule type" value="Genomic_DNA"/>
</dbReference>
<evidence type="ECO:0000313" key="7">
    <source>
        <dbReference type="EMBL" id="EMP54714.1"/>
    </source>
</evidence>
<evidence type="ECO:0000256" key="6">
    <source>
        <dbReference type="SAM" id="Phobius"/>
    </source>
</evidence>
<dbReference type="PATRIC" id="fig|1288826.3.peg.3069"/>
<proteinExistence type="predicted"/>
<dbReference type="RefSeq" id="WP_008940213.1">
    <property type="nucleotide sequence ID" value="NZ_APAT01000022.1"/>
</dbReference>
<dbReference type="OrthoDB" id="9793415at2"/>
<comment type="subcellular location">
    <subcellularLocation>
        <location evidence="1">Membrane</location>
        <topology evidence="1">Multi-pass membrane protein</topology>
    </subcellularLocation>
</comment>
<feature type="transmembrane region" description="Helical" evidence="6">
    <location>
        <begin position="263"/>
        <end position="283"/>
    </location>
</feature>
<organism evidence="7 8">
    <name type="scientific">Marinobacter santoriniensis NKSG1</name>
    <dbReference type="NCBI Taxonomy" id="1288826"/>
    <lineage>
        <taxon>Bacteria</taxon>
        <taxon>Pseudomonadati</taxon>
        <taxon>Pseudomonadota</taxon>
        <taxon>Gammaproteobacteria</taxon>
        <taxon>Pseudomonadales</taxon>
        <taxon>Marinobacteraceae</taxon>
        <taxon>Marinobacter</taxon>
    </lineage>
</organism>
<feature type="transmembrane region" description="Helical" evidence="6">
    <location>
        <begin position="164"/>
        <end position="185"/>
    </location>
</feature>
<feature type="transmembrane region" description="Helical" evidence="6">
    <location>
        <begin position="67"/>
        <end position="91"/>
    </location>
</feature>
<keyword evidence="4 6" id="KW-1133">Transmembrane helix</keyword>
<dbReference type="AlphaFoldDB" id="M7CNG5"/>
<evidence type="ECO:0000313" key="8">
    <source>
        <dbReference type="Proteomes" id="UP000011960"/>
    </source>
</evidence>
<keyword evidence="2" id="KW-0813">Transport</keyword>
<evidence type="ECO:0000256" key="4">
    <source>
        <dbReference type="ARBA" id="ARBA00022989"/>
    </source>
</evidence>
<dbReference type="SUPFAM" id="SSF103473">
    <property type="entry name" value="MFS general substrate transporter"/>
    <property type="match status" value="1"/>
</dbReference>
<dbReference type="InterPro" id="IPR052983">
    <property type="entry name" value="MFS_Riboflavin_Transporter"/>
</dbReference>
<dbReference type="GO" id="GO:0016020">
    <property type="term" value="C:membrane"/>
    <property type="evidence" value="ECO:0007669"/>
    <property type="project" value="UniProtKB-SubCell"/>
</dbReference>
<sequence length="290" mass="30985">MITMGHVHLRQAWRTKQFWLIWSVLFLNVTAGIAVISMASPMLQDVFGGALVGLEDASAALTASQKAAVAAAAAGLVGLISLFNSVGRLFWASLSDKIGRKNTYYTFFVLGIIVYCLLPTWGHMGAPGLFVISICIILSMYGGGFATVPAYLADIFGTQMVGAIHGRLLTAWSAAGLVGPVIITLLREAQLDAGVERALVYDRTLYIMAGLLLVGLICNSLVKPVHKSLHMDEEELARERALQHDTHISANAETAARGRFGPLGVVCWLAVGVPFLIGLYIAIAKAAALF</sequence>
<dbReference type="PANTHER" id="PTHR43385:SF1">
    <property type="entry name" value="RIBOFLAVIN TRANSPORTER RIBJ"/>
    <property type="match status" value="1"/>
</dbReference>
<keyword evidence="3 6" id="KW-0812">Transmembrane</keyword>
<dbReference type="InterPro" id="IPR011701">
    <property type="entry name" value="MFS"/>
</dbReference>